<keyword evidence="3" id="KW-1185">Reference proteome</keyword>
<sequence length="850" mass="100142">MSSSHRKKNEKNIKDLKYYAKKPNKIYFQRNIDLYISQSNYEYTSDQQFAAFLDQQFDSLCEEFSNNINFDEKSFLHVDDISNFIKCFFLKISPDIPRETILDNDFSELLLKNCFPNQKIDIDRNKKEFKHYISKSKHLWNLLGYGVEYSESFLESHTIYNPTWKEICSIHNFGVFYKIRIVIAYIPTEEKNIKSIQVGDRKARTRVFIAIQKSGDTKNQSYLTLVLPSKNKSVSNLNSNLQDKKSTIVLPDNAPIFYRDKEIKKSVNINFFENTGLDDQNNNKQRNNQNHNDQNKQNKNKQKNNDDRFVIKSLHEFRCILSCDPKYNISRETDQGYIDFGDINNDNNYFLKKYVITKNLQETNQSNYINEYTKYFALAPTKFQTEFSFFEINRDLKMVIYDVYVNNCSNIYIICGYKIDDTRTKLFILEGDIGSQTIDDFYFCKRLEISNFVFASLSPPNQKVNSPSALFISQKSNGKSIYSIEIYSSKDYLYSSNKYEQWILINEKNYFHVPGNLIKGYCIPFSTILFIIAQKNDSRKYILNDYNNFFEDNDDEDPLDSGDVDNMEKHYIFEGNYINQKGKKIVSQKEITKLTISSNDRLMKRTCNMIDSEVKLKIWNPKTELNFISCIEINNKIFLIDIYEQKFYHPARQHFMFKYAIKYLFYQIRNNNTSDFLFQILQPQIHYVKVHASIELQYTGNINNFFHAGSSPCIGFHFLNCDNDYCSKLFVYFFNGNLNSGLDQHRTKCQLAAAYSCASDILMYGPGTRITKFKPENEGYDNWTNEVLLNQVRNMIGTYAALLETRNEYEFNTALHVLPTTKYIVDDFYSFYKNLANEIDPFHFSSFSNQ</sequence>
<name>A0A1J4KYN5_9EUKA</name>
<feature type="compositionally biased region" description="Low complexity" evidence="1">
    <location>
        <begin position="278"/>
        <end position="297"/>
    </location>
</feature>
<dbReference type="AlphaFoldDB" id="A0A1J4KYN5"/>
<gene>
    <name evidence="2" type="ORF">TRFO_13279</name>
</gene>
<reference evidence="2" key="1">
    <citation type="submission" date="2016-10" db="EMBL/GenBank/DDBJ databases">
        <authorList>
            <person name="Benchimol M."/>
            <person name="Almeida L.G."/>
            <person name="Vasconcelos A.T."/>
            <person name="Perreira-Neves A."/>
            <person name="Rosa I.A."/>
            <person name="Tasca T."/>
            <person name="Bogo M.R."/>
            <person name="de Souza W."/>
        </authorList>
    </citation>
    <scope>NUCLEOTIDE SEQUENCE [LARGE SCALE GENOMIC DNA]</scope>
    <source>
        <strain evidence="2">K</strain>
    </source>
</reference>
<evidence type="ECO:0000313" key="2">
    <source>
        <dbReference type="EMBL" id="OHT16274.1"/>
    </source>
</evidence>
<evidence type="ECO:0000256" key="1">
    <source>
        <dbReference type="SAM" id="MobiDB-lite"/>
    </source>
</evidence>
<organism evidence="2 3">
    <name type="scientific">Tritrichomonas foetus</name>
    <dbReference type="NCBI Taxonomy" id="1144522"/>
    <lineage>
        <taxon>Eukaryota</taxon>
        <taxon>Metamonada</taxon>
        <taxon>Parabasalia</taxon>
        <taxon>Tritrichomonadida</taxon>
        <taxon>Tritrichomonadidae</taxon>
        <taxon>Tritrichomonas</taxon>
    </lineage>
</organism>
<feature type="region of interest" description="Disordered" evidence="1">
    <location>
        <begin position="274"/>
        <end position="305"/>
    </location>
</feature>
<protein>
    <submittedName>
        <fullName evidence="2">Uncharacterized protein</fullName>
    </submittedName>
</protein>
<proteinExistence type="predicted"/>
<accession>A0A1J4KYN5</accession>
<dbReference type="VEuPathDB" id="TrichDB:TRFO_13279"/>
<dbReference type="Proteomes" id="UP000179807">
    <property type="component" value="Unassembled WGS sequence"/>
</dbReference>
<dbReference type="GeneID" id="94831850"/>
<comment type="caution">
    <text evidence="2">The sequence shown here is derived from an EMBL/GenBank/DDBJ whole genome shotgun (WGS) entry which is preliminary data.</text>
</comment>
<dbReference type="EMBL" id="MLAK01000123">
    <property type="protein sequence ID" value="OHT16274.1"/>
    <property type="molecule type" value="Genomic_DNA"/>
</dbReference>
<dbReference type="RefSeq" id="XP_068369410.1">
    <property type="nucleotide sequence ID" value="XM_068497146.1"/>
</dbReference>
<evidence type="ECO:0000313" key="3">
    <source>
        <dbReference type="Proteomes" id="UP000179807"/>
    </source>
</evidence>